<gene>
    <name evidence="4" type="ORF">Naga_100066g5</name>
</gene>
<evidence type="ECO:0000313" key="5">
    <source>
        <dbReference type="Proteomes" id="UP000019335"/>
    </source>
</evidence>
<dbReference type="SUPFAM" id="SSF51735">
    <property type="entry name" value="NAD(P)-binding Rossmann-fold domains"/>
    <property type="match status" value="1"/>
</dbReference>
<protein>
    <submittedName>
        <fullName evidence="4">Nmra-like family domain-containing protein 1</fullName>
    </submittedName>
</protein>
<dbReference type="Proteomes" id="UP000019335">
    <property type="component" value="Unassembled WGS sequence"/>
</dbReference>
<dbReference type="GO" id="GO:0005634">
    <property type="term" value="C:nucleus"/>
    <property type="evidence" value="ECO:0007669"/>
    <property type="project" value="TreeGrafter"/>
</dbReference>
<dbReference type="InterPro" id="IPR051164">
    <property type="entry name" value="NmrA-like_oxidored"/>
</dbReference>
<dbReference type="EMBL" id="AZIL01002196">
    <property type="protein sequence ID" value="EWM22381.1"/>
    <property type="molecule type" value="Genomic_DNA"/>
</dbReference>
<comment type="similarity">
    <text evidence="1">Belongs to the NmrA-type oxidoreductase family.</text>
</comment>
<dbReference type="PANTHER" id="PTHR42748:SF7">
    <property type="entry name" value="NMRA LIKE REDOX SENSOR 1-RELATED"/>
    <property type="match status" value="1"/>
</dbReference>
<dbReference type="InterPro" id="IPR008030">
    <property type="entry name" value="NmrA-like"/>
</dbReference>
<organism evidence="4 5">
    <name type="scientific">Nannochloropsis gaditana</name>
    <dbReference type="NCBI Taxonomy" id="72520"/>
    <lineage>
        <taxon>Eukaryota</taxon>
        <taxon>Sar</taxon>
        <taxon>Stramenopiles</taxon>
        <taxon>Ochrophyta</taxon>
        <taxon>Eustigmatophyceae</taxon>
        <taxon>Eustigmatales</taxon>
        <taxon>Monodopsidaceae</taxon>
        <taxon>Nannochloropsis</taxon>
    </lineage>
</organism>
<comment type="caution">
    <text evidence="4">The sequence shown here is derived from an EMBL/GenBank/DDBJ whole genome shotgun (WGS) entry which is preliminary data.</text>
</comment>
<proteinExistence type="inferred from homology"/>
<dbReference type="OMA" id="GPTYFYD"/>
<name>W7TPP7_9STRA</name>
<evidence type="ECO:0000259" key="3">
    <source>
        <dbReference type="Pfam" id="PF05368"/>
    </source>
</evidence>
<keyword evidence="2" id="KW-0521">NADP</keyword>
<dbReference type="Gene3D" id="3.40.50.720">
    <property type="entry name" value="NAD(P)-binding Rossmann-like Domain"/>
    <property type="match status" value="1"/>
</dbReference>
<evidence type="ECO:0000256" key="2">
    <source>
        <dbReference type="ARBA" id="ARBA00022857"/>
    </source>
</evidence>
<evidence type="ECO:0000256" key="1">
    <source>
        <dbReference type="ARBA" id="ARBA00006328"/>
    </source>
</evidence>
<reference evidence="4 5" key="1">
    <citation type="journal article" date="2014" name="Mol. Plant">
        <title>Chromosome Scale Genome Assembly and Transcriptome Profiling of Nannochloropsis gaditana in Nitrogen Depletion.</title>
        <authorList>
            <person name="Corteggiani Carpinelli E."/>
            <person name="Telatin A."/>
            <person name="Vitulo N."/>
            <person name="Forcato C."/>
            <person name="D'Angelo M."/>
            <person name="Schiavon R."/>
            <person name="Vezzi A."/>
            <person name="Giacometti G.M."/>
            <person name="Morosinotto T."/>
            <person name="Valle G."/>
        </authorList>
    </citation>
    <scope>NUCLEOTIDE SEQUENCE [LARGE SCALE GENOMIC DNA]</scope>
    <source>
        <strain evidence="4 5">B-31</strain>
    </source>
</reference>
<dbReference type="Pfam" id="PF05368">
    <property type="entry name" value="NmrA"/>
    <property type="match status" value="1"/>
</dbReference>
<sequence length="357" mass="39414">MPKPTTQDKALEPESRLPLALIIGGTGLQGSGCIQDLIVSNRLRLRTTSRNARSKAALALTAHGVELYEGSLLDRPFVGRAMAGVHSLFLVTFSDHDGSEVQQGKNLGDAAIAAGVKRVVFSGGERIGVYAMDNKFQIEEYLRTLNFSHIVYLHTAFFYENIVTKRGTKRVRIERNPSSGRISRYFFSIPLLEDMAIPFISPKDIGRVAATVLLAPHSDIPSEIVLPIAGDVLSPKQFVEKVANLTGVESSYTQLPLDFFQRLPIPGSELIVEMYKWYHARCPGEGHSRDPESTRSLCPSVRNADEWLQSGGLRLINDMAFEDGVINQIKDALMGTIIRVYGVYSRIGSGRDHEGKQ</sequence>
<dbReference type="Gene3D" id="3.90.25.10">
    <property type="entry name" value="UDP-galactose 4-epimerase, domain 1"/>
    <property type="match status" value="1"/>
</dbReference>
<dbReference type="InterPro" id="IPR036291">
    <property type="entry name" value="NAD(P)-bd_dom_sf"/>
</dbReference>
<dbReference type="OrthoDB" id="300709at2759"/>
<feature type="domain" description="NmrA-like" evidence="3">
    <location>
        <begin position="21"/>
        <end position="280"/>
    </location>
</feature>
<accession>W7TPP7</accession>
<evidence type="ECO:0000313" key="4">
    <source>
        <dbReference type="EMBL" id="EWM22381.1"/>
    </source>
</evidence>
<keyword evidence="5" id="KW-1185">Reference proteome</keyword>
<dbReference type="PANTHER" id="PTHR42748">
    <property type="entry name" value="NITROGEN METABOLITE REPRESSION PROTEIN NMRA FAMILY MEMBER"/>
    <property type="match status" value="1"/>
</dbReference>
<dbReference type="AlphaFoldDB" id="W7TPP7"/>